<dbReference type="AlphaFoldDB" id="A0A840J3Y1"/>
<feature type="region of interest" description="Disordered" evidence="4">
    <location>
        <begin position="1"/>
        <end position="23"/>
    </location>
</feature>
<dbReference type="GO" id="GO:0031419">
    <property type="term" value="F:cobalamin binding"/>
    <property type="evidence" value="ECO:0007669"/>
    <property type="project" value="UniProtKB-KW"/>
</dbReference>
<keyword evidence="6" id="KW-1185">Reference proteome</keyword>
<evidence type="ECO:0000256" key="3">
    <source>
        <dbReference type="ARBA" id="ARBA00023285"/>
    </source>
</evidence>
<keyword evidence="2 5" id="KW-0413">Isomerase</keyword>
<dbReference type="InterPro" id="IPR016176">
    <property type="entry name" value="Cbl-dep_enz_cat"/>
</dbReference>
<dbReference type="SUPFAM" id="SSF51703">
    <property type="entry name" value="Cobalamin (vitamin B12)-dependent enzymes"/>
    <property type="match status" value="1"/>
</dbReference>
<evidence type="ECO:0000256" key="2">
    <source>
        <dbReference type="ARBA" id="ARBA00023235"/>
    </source>
</evidence>
<dbReference type="Proteomes" id="UP000581769">
    <property type="component" value="Unassembled WGS sequence"/>
</dbReference>
<keyword evidence="1" id="KW-0846">Cobalamin</keyword>
<proteinExistence type="predicted"/>
<dbReference type="Gene3D" id="3.20.20.240">
    <property type="entry name" value="Methylmalonyl-CoA mutase"/>
    <property type="match status" value="1"/>
</dbReference>
<protein>
    <submittedName>
        <fullName evidence="5">Methylaspartate mutase epsilon subunit</fullName>
        <ecNumber evidence="5">5.4.99.1</ecNumber>
    </submittedName>
</protein>
<evidence type="ECO:0000313" key="6">
    <source>
        <dbReference type="Proteomes" id="UP000581769"/>
    </source>
</evidence>
<name>A0A840J3Y1_9PSEU</name>
<evidence type="ECO:0000256" key="4">
    <source>
        <dbReference type="SAM" id="MobiDB-lite"/>
    </source>
</evidence>
<accession>A0A840J3Y1</accession>
<dbReference type="Gene3D" id="3.90.970.10">
    <property type="match status" value="1"/>
</dbReference>
<sequence>MSAATVRSFPGPGADSGFPTPADSARYARDRGVLTARDVLARAAASGVPAIQPRCGVGGHAEMLRLLRALEIGAAPDILTLTIDSYTRLNRFDQALRAVNTDPAALNGYPLVTHGWRRGRELIESVSVPVEIRHGSPDARALFEVSVAAGATSFEGGGISYNLPYCKDVPLAHSLACWREVDARTAELHRAGLTLDRELFGTLTAVLVPPSISLAVGIIEACLAAAEGVVCLSLSYPQGGNLVQDVAALRAIPLLARRFLPAGVEVYPVLHEFMGVFPAQRAHADQLIFYGALTARLGGAAKLVTKTHQEALGIPDAPANVDGLRLAAVANSPLLDFVTVDEEAVDEELAWLLAEVDALAGPVLGAGDPARAVVAAFADGTLDVPFSASKHARGDVLPCRDASGAIRYAAVGGLPLPPATVRRNRQRLRLPDGEPDMATLVDRISRDIAHFPRLFGEDSR</sequence>
<dbReference type="EC" id="5.4.99.1" evidence="5"/>
<dbReference type="RefSeq" id="WP_184783407.1">
    <property type="nucleotide sequence ID" value="NZ_JACHMG010000001.1"/>
</dbReference>
<evidence type="ECO:0000256" key="1">
    <source>
        <dbReference type="ARBA" id="ARBA00022628"/>
    </source>
</evidence>
<dbReference type="EMBL" id="JACHMG010000001">
    <property type="protein sequence ID" value="MBB4688770.1"/>
    <property type="molecule type" value="Genomic_DNA"/>
</dbReference>
<dbReference type="InterPro" id="IPR014714">
    <property type="entry name" value="Glu_mut_E_C_dom_sf"/>
</dbReference>
<comment type="caution">
    <text evidence="5">The sequence shown here is derived from an EMBL/GenBank/DDBJ whole genome shotgun (WGS) entry which is preliminary data.</text>
</comment>
<dbReference type="GO" id="GO:0019670">
    <property type="term" value="P:anaerobic L-glutamate catabolic process"/>
    <property type="evidence" value="ECO:0007669"/>
    <property type="project" value="InterPro"/>
</dbReference>
<gene>
    <name evidence="5" type="ORF">BJY18_006255</name>
</gene>
<dbReference type="Pfam" id="PF06368">
    <property type="entry name" value="Met_asp_mut_E"/>
    <property type="match status" value="1"/>
</dbReference>
<dbReference type="GO" id="GO:0050097">
    <property type="term" value="F:methylaspartate mutase activity"/>
    <property type="evidence" value="ECO:0007669"/>
    <property type="project" value="UniProtKB-EC"/>
</dbReference>
<keyword evidence="3" id="KW-0170">Cobalt</keyword>
<dbReference type="PIRSF" id="PIRSF001495">
    <property type="entry name" value="Met_asp_mut_epsi"/>
    <property type="match status" value="1"/>
</dbReference>
<organism evidence="5 6">
    <name type="scientific">Amycolatopsis jiangsuensis</name>
    <dbReference type="NCBI Taxonomy" id="1181879"/>
    <lineage>
        <taxon>Bacteria</taxon>
        <taxon>Bacillati</taxon>
        <taxon>Actinomycetota</taxon>
        <taxon>Actinomycetes</taxon>
        <taxon>Pseudonocardiales</taxon>
        <taxon>Pseudonocardiaceae</taxon>
        <taxon>Amycolatopsis</taxon>
    </lineage>
</organism>
<dbReference type="InterPro" id="IPR006396">
    <property type="entry name" value="Glu_mut_E"/>
</dbReference>
<reference evidence="5 6" key="1">
    <citation type="submission" date="2020-08" db="EMBL/GenBank/DDBJ databases">
        <title>Sequencing the genomes of 1000 actinobacteria strains.</title>
        <authorList>
            <person name="Klenk H.-P."/>
        </authorList>
    </citation>
    <scope>NUCLEOTIDE SEQUENCE [LARGE SCALE GENOMIC DNA]</scope>
    <source>
        <strain evidence="5 6">DSM 45859</strain>
    </source>
</reference>
<evidence type="ECO:0000313" key="5">
    <source>
        <dbReference type="EMBL" id="MBB4688770.1"/>
    </source>
</evidence>